<feature type="compositionally biased region" description="Basic residues" evidence="12">
    <location>
        <begin position="46"/>
        <end position="62"/>
    </location>
</feature>
<evidence type="ECO:0000259" key="15">
    <source>
        <dbReference type="Pfam" id="PF07715"/>
    </source>
</evidence>
<dbReference type="Pfam" id="PF00593">
    <property type="entry name" value="TonB_dep_Rec_b-barrel"/>
    <property type="match status" value="1"/>
</dbReference>
<evidence type="ECO:0000256" key="13">
    <source>
        <dbReference type="SAM" id="SignalP"/>
    </source>
</evidence>
<gene>
    <name evidence="16" type="ORF">NQF87_00340</name>
</gene>
<keyword evidence="5 10" id="KW-0812">Transmembrane</keyword>
<evidence type="ECO:0000256" key="3">
    <source>
        <dbReference type="ARBA" id="ARBA00022448"/>
    </source>
</evidence>
<dbReference type="InterPro" id="IPR036942">
    <property type="entry name" value="Beta-barrel_TonB_sf"/>
</dbReference>
<keyword evidence="4 10" id="KW-1134">Transmembrane beta strand</keyword>
<accession>A0ABT3W8P5</accession>
<evidence type="ECO:0000256" key="8">
    <source>
        <dbReference type="ARBA" id="ARBA00023170"/>
    </source>
</evidence>
<feature type="domain" description="TonB-dependent receptor-like beta-barrel" evidence="14">
    <location>
        <begin position="269"/>
        <end position="707"/>
    </location>
</feature>
<feature type="signal peptide" evidence="13">
    <location>
        <begin position="1"/>
        <end position="24"/>
    </location>
</feature>
<feature type="domain" description="TonB-dependent receptor plug" evidence="15">
    <location>
        <begin position="96"/>
        <end position="192"/>
    </location>
</feature>
<dbReference type="InterPro" id="IPR000531">
    <property type="entry name" value="Beta-barrel_TonB"/>
</dbReference>
<dbReference type="Pfam" id="PF07715">
    <property type="entry name" value="Plug"/>
    <property type="match status" value="1"/>
</dbReference>
<evidence type="ECO:0000256" key="12">
    <source>
        <dbReference type="SAM" id="MobiDB-lite"/>
    </source>
</evidence>
<evidence type="ECO:0000256" key="9">
    <source>
        <dbReference type="ARBA" id="ARBA00023237"/>
    </source>
</evidence>
<name>A0ABT3W8P5_9PROT</name>
<evidence type="ECO:0000256" key="6">
    <source>
        <dbReference type="ARBA" id="ARBA00023077"/>
    </source>
</evidence>
<comment type="subcellular location">
    <subcellularLocation>
        <location evidence="1 10">Cell outer membrane</location>
        <topology evidence="1 10">Multi-pass membrane protein</topology>
    </subcellularLocation>
</comment>
<evidence type="ECO:0000313" key="16">
    <source>
        <dbReference type="EMBL" id="MCX5615432.1"/>
    </source>
</evidence>
<dbReference type="SUPFAM" id="SSF56935">
    <property type="entry name" value="Porins"/>
    <property type="match status" value="1"/>
</dbReference>
<proteinExistence type="inferred from homology"/>
<dbReference type="InterPro" id="IPR012910">
    <property type="entry name" value="Plug_dom"/>
</dbReference>
<evidence type="ECO:0000256" key="5">
    <source>
        <dbReference type="ARBA" id="ARBA00022692"/>
    </source>
</evidence>
<dbReference type="PROSITE" id="PS52016">
    <property type="entry name" value="TONB_DEPENDENT_REC_3"/>
    <property type="match status" value="1"/>
</dbReference>
<keyword evidence="8 16" id="KW-0675">Receptor</keyword>
<dbReference type="Proteomes" id="UP001165633">
    <property type="component" value="Unassembled WGS sequence"/>
</dbReference>
<protein>
    <submittedName>
        <fullName evidence="16">TonB-dependent siderophore receptor</fullName>
    </submittedName>
</protein>
<keyword evidence="7 10" id="KW-0472">Membrane</keyword>
<dbReference type="PANTHER" id="PTHR32552">
    <property type="entry name" value="FERRICHROME IRON RECEPTOR-RELATED"/>
    <property type="match status" value="1"/>
</dbReference>
<evidence type="ECO:0000256" key="10">
    <source>
        <dbReference type="PROSITE-ProRule" id="PRU01360"/>
    </source>
</evidence>
<keyword evidence="9 10" id="KW-0998">Cell outer membrane</keyword>
<dbReference type="Gene3D" id="2.170.130.10">
    <property type="entry name" value="TonB-dependent receptor, plug domain"/>
    <property type="match status" value="1"/>
</dbReference>
<evidence type="ECO:0000256" key="1">
    <source>
        <dbReference type="ARBA" id="ARBA00004571"/>
    </source>
</evidence>
<keyword evidence="17" id="KW-1185">Reference proteome</keyword>
<feature type="compositionally biased region" description="Low complexity" evidence="12">
    <location>
        <begin position="28"/>
        <end position="40"/>
    </location>
</feature>
<comment type="similarity">
    <text evidence="2 10 11">Belongs to the TonB-dependent receptor family.</text>
</comment>
<keyword evidence="6 11" id="KW-0798">TonB box</keyword>
<dbReference type="EMBL" id="JANIDV010000001">
    <property type="protein sequence ID" value="MCX5615432.1"/>
    <property type="molecule type" value="Genomic_DNA"/>
</dbReference>
<dbReference type="NCBIfam" id="TIGR01783">
    <property type="entry name" value="TonB-siderophor"/>
    <property type="match status" value="1"/>
</dbReference>
<evidence type="ECO:0000259" key="14">
    <source>
        <dbReference type="Pfam" id="PF00593"/>
    </source>
</evidence>
<organism evidence="16 17">
    <name type="scientific">Bombella dulcis</name>
    <dbReference type="NCBI Taxonomy" id="2967339"/>
    <lineage>
        <taxon>Bacteria</taxon>
        <taxon>Pseudomonadati</taxon>
        <taxon>Pseudomonadota</taxon>
        <taxon>Alphaproteobacteria</taxon>
        <taxon>Acetobacterales</taxon>
        <taxon>Acetobacteraceae</taxon>
        <taxon>Bombella</taxon>
    </lineage>
</organism>
<dbReference type="CDD" id="cd01347">
    <property type="entry name" value="ligand_gated_channel"/>
    <property type="match status" value="1"/>
</dbReference>
<dbReference type="InterPro" id="IPR010105">
    <property type="entry name" value="TonB_sidphr_rcpt"/>
</dbReference>
<feature type="chain" id="PRO_5045839851" evidence="13">
    <location>
        <begin position="25"/>
        <end position="739"/>
    </location>
</feature>
<evidence type="ECO:0000256" key="2">
    <source>
        <dbReference type="ARBA" id="ARBA00009810"/>
    </source>
</evidence>
<reference evidence="16" key="1">
    <citation type="submission" date="2022-07" db="EMBL/GenBank/DDBJ databases">
        <title>Bombella genomes.</title>
        <authorList>
            <person name="Harer L."/>
            <person name="Styblova S."/>
            <person name="Ehrmann M."/>
        </authorList>
    </citation>
    <scope>NUCLEOTIDE SEQUENCE</scope>
    <source>
        <strain evidence="16">TMW 2.2559</strain>
    </source>
</reference>
<keyword evidence="13" id="KW-0732">Signal</keyword>
<dbReference type="PANTHER" id="PTHR32552:SF85">
    <property type="entry name" value="BLL7968 PROTEIN"/>
    <property type="match status" value="1"/>
</dbReference>
<keyword evidence="3 10" id="KW-0813">Transport</keyword>
<sequence length="739" mass="82131">MRTALRPLLTCSTLALCASTPGWAETDPAPSTAAISSPAPNEQKSIRKHARNAKKKKPSPHKPRQEFIHVYGNGHVSYGAEESSIGDKTGVSFLQQTQTANVVTHQTIKDMDPQTMEDIAKYVPGITIGNSFGGTQDSLLKRGFGGPDDGSILRDGVRMPIGRNFTTATTERVEVLKGPASLFYGMQEPGGVINIITKQPRKDWAASFNSSWASLGGGSGTLDVGGPLTTNKELTFRLIGNFKNENYWRNFGANKDKIVAPSLRYEHKRLKLDLSYQWEDYHNVLDRGAFFYNGKPISGRRYRLDEHWTADYGTRHLLAGAAEYRLTQHDRIRLTSGWNADRYHDRQADPRDYNPTTGILRRRFRSNTGTTRANSYVALDIISEHRLLGMTHKIAIGGDYENRRITQGSFLTGGTYGSFRPSDPVYGLLPMTGVDDKSLGYYHTRINSASFYFKDNIHIGHGITISPSVRYQWFHYSYGGGEPFVKATDSSYAKPLPFIGVVYQPARHVSFFWDYSQSYNPNQISPGSVLTSGYKPTSGRQFEVGARYQKGFLTADVALYNIHKKNIQQTDGQTATGALQQRLSGLAGSKGVEAEINGRLTRHWNIITNYAYTYARTMKDIPATEGKLLTNVARHTGGGYLTYQTNLPWHQSSLRFGAGARYVGRRPGDARNSFWLPGYATVDLFAAWKIRKIYGHTASVQLNADNIANKAYFISSSGANTRVSWGQGRTIRVSVGIAL</sequence>
<dbReference type="Gene3D" id="2.40.170.20">
    <property type="entry name" value="TonB-dependent receptor, beta-barrel domain"/>
    <property type="match status" value="1"/>
</dbReference>
<evidence type="ECO:0000256" key="7">
    <source>
        <dbReference type="ARBA" id="ARBA00023136"/>
    </source>
</evidence>
<evidence type="ECO:0000313" key="17">
    <source>
        <dbReference type="Proteomes" id="UP001165633"/>
    </source>
</evidence>
<dbReference type="InterPro" id="IPR037066">
    <property type="entry name" value="Plug_dom_sf"/>
</dbReference>
<evidence type="ECO:0000256" key="4">
    <source>
        <dbReference type="ARBA" id="ARBA00022452"/>
    </source>
</evidence>
<evidence type="ECO:0000256" key="11">
    <source>
        <dbReference type="RuleBase" id="RU003357"/>
    </source>
</evidence>
<dbReference type="RefSeq" id="WP_266126451.1">
    <property type="nucleotide sequence ID" value="NZ_JANIDV010000001.1"/>
</dbReference>
<comment type="caution">
    <text evidence="16">The sequence shown here is derived from an EMBL/GenBank/DDBJ whole genome shotgun (WGS) entry which is preliminary data.</text>
</comment>
<feature type="region of interest" description="Disordered" evidence="12">
    <location>
        <begin position="26"/>
        <end position="65"/>
    </location>
</feature>
<dbReference type="InterPro" id="IPR039426">
    <property type="entry name" value="TonB-dep_rcpt-like"/>
</dbReference>